<sequence length="88" mass="10326">MMWAEPGAMRDMRFGRQRYIKHLISSRNSRRTFERKSYGTPTEAQVEKEKCSTIKKLQNTALCVVPKDGIFILKSMLPPILNFQYRNS</sequence>
<evidence type="ECO:0000313" key="2">
    <source>
        <dbReference type="Proteomes" id="UP001152747"/>
    </source>
</evidence>
<name>A0A9P1IAA2_9PELO</name>
<gene>
    <name evidence="1" type="ORF">CAMP_LOCUS3697</name>
</gene>
<accession>A0A9P1IAA2</accession>
<dbReference type="AlphaFoldDB" id="A0A9P1IAA2"/>
<reference evidence="1" key="1">
    <citation type="submission" date="2022-11" db="EMBL/GenBank/DDBJ databases">
        <authorList>
            <person name="Kikuchi T."/>
        </authorList>
    </citation>
    <scope>NUCLEOTIDE SEQUENCE</scope>
    <source>
        <strain evidence="1">PS1010</strain>
    </source>
</reference>
<protein>
    <submittedName>
        <fullName evidence="1">Uncharacterized protein</fullName>
    </submittedName>
</protein>
<dbReference type="EMBL" id="CANHGI010000002">
    <property type="protein sequence ID" value="CAI5441060.1"/>
    <property type="molecule type" value="Genomic_DNA"/>
</dbReference>
<evidence type="ECO:0000313" key="1">
    <source>
        <dbReference type="EMBL" id="CAI5441060.1"/>
    </source>
</evidence>
<keyword evidence="2" id="KW-1185">Reference proteome</keyword>
<proteinExistence type="predicted"/>
<organism evidence="1 2">
    <name type="scientific">Caenorhabditis angaria</name>
    <dbReference type="NCBI Taxonomy" id="860376"/>
    <lineage>
        <taxon>Eukaryota</taxon>
        <taxon>Metazoa</taxon>
        <taxon>Ecdysozoa</taxon>
        <taxon>Nematoda</taxon>
        <taxon>Chromadorea</taxon>
        <taxon>Rhabditida</taxon>
        <taxon>Rhabditina</taxon>
        <taxon>Rhabditomorpha</taxon>
        <taxon>Rhabditoidea</taxon>
        <taxon>Rhabditidae</taxon>
        <taxon>Peloderinae</taxon>
        <taxon>Caenorhabditis</taxon>
    </lineage>
</organism>
<comment type="caution">
    <text evidence="1">The sequence shown here is derived from an EMBL/GenBank/DDBJ whole genome shotgun (WGS) entry which is preliminary data.</text>
</comment>
<dbReference type="Proteomes" id="UP001152747">
    <property type="component" value="Unassembled WGS sequence"/>
</dbReference>